<dbReference type="PIRSF" id="PIRSF038991">
    <property type="entry name" value="Protein_AbrB"/>
    <property type="match status" value="1"/>
</dbReference>
<dbReference type="InterPro" id="IPR017516">
    <property type="entry name" value="AbrB_dup"/>
</dbReference>
<evidence type="ECO:0000256" key="1">
    <source>
        <dbReference type="SAM" id="Phobius"/>
    </source>
</evidence>
<keyword evidence="3" id="KW-1185">Reference proteome</keyword>
<feature type="transmembrane region" description="Helical" evidence="1">
    <location>
        <begin position="31"/>
        <end position="51"/>
    </location>
</feature>
<feature type="transmembrane region" description="Helical" evidence="1">
    <location>
        <begin position="82"/>
        <end position="104"/>
    </location>
</feature>
<feature type="transmembrane region" description="Helical" evidence="1">
    <location>
        <begin position="267"/>
        <end position="297"/>
    </location>
</feature>
<dbReference type="EMBL" id="CP018889">
    <property type="protein sequence ID" value="AUI69395.1"/>
    <property type="molecule type" value="Genomic_DNA"/>
</dbReference>
<proteinExistence type="predicted"/>
<dbReference type="NCBIfam" id="TIGR03082">
    <property type="entry name" value="Gneg_AbrB_dup"/>
    <property type="match status" value="1"/>
</dbReference>
<dbReference type="STRING" id="288004.AL038_11955"/>
<dbReference type="OrthoDB" id="7157734at2"/>
<keyword evidence="1" id="KW-0472">Membrane</keyword>
<dbReference type="AlphaFoldDB" id="A0A2N9YG78"/>
<protein>
    <recommendedName>
        <fullName evidence="4">AbrB family transcriptional regulator</fullName>
    </recommendedName>
</protein>
<evidence type="ECO:0000313" key="3">
    <source>
        <dbReference type="Proteomes" id="UP000234271"/>
    </source>
</evidence>
<dbReference type="Pfam" id="PF05145">
    <property type="entry name" value="AbrB"/>
    <property type="match status" value="1"/>
</dbReference>
<reference evidence="3" key="1">
    <citation type="submission" date="2016-12" db="EMBL/GenBank/DDBJ databases">
        <title>Complete Genome Sequence of Beggiatoa leptomitiformis D-401.</title>
        <authorList>
            <person name="Fomenkov A."/>
            <person name="Vincze T."/>
            <person name="Grabovich M."/>
            <person name="Anton B.P."/>
            <person name="Dubinina G."/>
            <person name="Orlova M."/>
            <person name="Belousova E."/>
            <person name="Roberts R.J."/>
        </authorList>
    </citation>
    <scope>NUCLEOTIDE SEQUENCE [LARGE SCALE GENOMIC DNA]</scope>
    <source>
        <strain evidence="3">D-401</strain>
    </source>
</reference>
<feature type="transmembrane region" description="Helical" evidence="1">
    <location>
        <begin position="182"/>
        <end position="202"/>
    </location>
</feature>
<dbReference type="PANTHER" id="PTHR38457:SF1">
    <property type="entry name" value="REGULATOR ABRB-RELATED"/>
    <property type="match status" value="1"/>
</dbReference>
<keyword evidence="1" id="KW-0812">Transmembrane</keyword>
<dbReference type="InterPro" id="IPR007820">
    <property type="entry name" value="AbrB_fam"/>
</dbReference>
<feature type="transmembrane region" description="Helical" evidence="1">
    <location>
        <begin position="209"/>
        <end position="227"/>
    </location>
</feature>
<evidence type="ECO:0008006" key="4">
    <source>
        <dbReference type="Google" id="ProtNLM"/>
    </source>
</evidence>
<accession>A0A2N9YG78</accession>
<feature type="transmembrane region" description="Helical" evidence="1">
    <location>
        <begin position="58"/>
        <end position="76"/>
    </location>
</feature>
<evidence type="ECO:0000313" key="2">
    <source>
        <dbReference type="EMBL" id="AUI69395.1"/>
    </source>
</evidence>
<feature type="transmembrane region" description="Helical" evidence="1">
    <location>
        <begin position="317"/>
        <end position="341"/>
    </location>
</feature>
<feature type="transmembrane region" description="Helical" evidence="1">
    <location>
        <begin position="140"/>
        <end position="162"/>
    </location>
</feature>
<dbReference type="Proteomes" id="UP000234271">
    <property type="component" value="Chromosome"/>
</dbReference>
<dbReference type="GO" id="GO:0016020">
    <property type="term" value="C:membrane"/>
    <property type="evidence" value="ECO:0007669"/>
    <property type="project" value="InterPro"/>
</dbReference>
<dbReference type="PANTHER" id="PTHR38457">
    <property type="entry name" value="REGULATOR ABRB-RELATED"/>
    <property type="match status" value="1"/>
</dbReference>
<organism evidence="2 3">
    <name type="scientific">Beggiatoa leptomitoformis</name>
    <dbReference type="NCBI Taxonomy" id="288004"/>
    <lineage>
        <taxon>Bacteria</taxon>
        <taxon>Pseudomonadati</taxon>
        <taxon>Pseudomonadota</taxon>
        <taxon>Gammaproteobacteria</taxon>
        <taxon>Thiotrichales</taxon>
        <taxon>Thiotrichaceae</taxon>
        <taxon>Beggiatoa</taxon>
    </lineage>
</organism>
<dbReference type="KEGG" id="blep:AL038_11955"/>
<name>A0A2N9YG78_9GAMM</name>
<keyword evidence="1" id="KW-1133">Transmembrane helix</keyword>
<gene>
    <name evidence="2" type="ORF">BLE401_12310</name>
</gene>
<feature type="transmembrane region" description="Helical" evidence="1">
    <location>
        <begin position="7"/>
        <end position="25"/>
    </location>
</feature>
<dbReference type="RefSeq" id="WP_062153137.1">
    <property type="nucleotide sequence ID" value="NZ_CP012373.2"/>
</dbReference>
<dbReference type="GO" id="GO:0010468">
    <property type="term" value="P:regulation of gene expression"/>
    <property type="evidence" value="ECO:0007669"/>
    <property type="project" value="InterPro"/>
</dbReference>
<sequence>MIAQFSRLFLTLTLGLAGGLLFNHFTIPAPWLLGSLTLTLLLSMAGLPLLIFRRLNSITFAVIGVMLGSSFSLQLLQQAEQWLLTLSCIVLYLIVIIFSAMYYCQRIAKLDTLSAWFASVPGGLSEMVLLSDQLRADVRAVALFHALRVIVILLSLPLLLWFTQTDFVPTQYLSVKTNIMGLYDAFLLVSCGVLGFLLALRFQAPAAMLFYPLVLSALVHISLLTTAKPPSGLMIITQLVIGSSIGCRFAGFAWLKALHLLKMGLGMVFISMGITLIFAGVLHLITGIAFISLVFAFAPGGGTELMLIALWLQLDPAFVSVHQLLRLMLVMMIIPLIIAVWRRKNPVIIDKS</sequence>